<evidence type="ECO:0000313" key="3">
    <source>
        <dbReference type="EMBL" id="SFR93027.1"/>
    </source>
</evidence>
<dbReference type="AlphaFoldDB" id="A0A1I6KPB6"/>
<feature type="domain" description="MoaB/Mog" evidence="2">
    <location>
        <begin position="55"/>
        <end position="199"/>
    </location>
</feature>
<feature type="region of interest" description="Disordered" evidence="1">
    <location>
        <begin position="1"/>
        <end position="51"/>
    </location>
</feature>
<dbReference type="PANTHER" id="PTHR43232">
    <property type="entry name" value="MOLYBDENUM COFACTOR BIOSYNTHESIS PROTEIN B"/>
    <property type="match status" value="1"/>
</dbReference>
<gene>
    <name evidence="3" type="ORF">SAMN05216559_1204</name>
</gene>
<sequence length="211" mass="21957">MVDFQSRDTNRGRSTSDDDVSVDGQGDVDPDEPDSSEDPAAATADHEETTVISAAVVSVSDTRTHDDDPGGEAVVDAFEAAGHDVVTREVLRTAHDSVQQTVDTLVRREDVTVVVTTGGTGVGPRAVTIDAVHPLIDKGLPGFGELFRRRYAESVGTDAIGTRATAGIAEATPVFCLPGDPDAARLGVSEIVVEQAERLATLASGDDTSDA</sequence>
<reference evidence="3 4" key="1">
    <citation type="submission" date="2016-10" db="EMBL/GenBank/DDBJ databases">
        <authorList>
            <person name="de Groot N.N."/>
        </authorList>
    </citation>
    <scope>NUCLEOTIDE SEQUENCE [LARGE SCALE GENOMIC DNA]</scope>
    <source>
        <strain evidence="3 4">CGMCC 1.10457</strain>
    </source>
</reference>
<dbReference type="OrthoDB" id="205337at2157"/>
<name>A0A1I6KPB6_9EURY</name>
<dbReference type="SUPFAM" id="SSF53218">
    <property type="entry name" value="Molybdenum cofactor biosynthesis proteins"/>
    <property type="match status" value="1"/>
</dbReference>
<dbReference type="STRING" id="767519.SAMN05216559_1204"/>
<feature type="compositionally biased region" description="Basic and acidic residues" evidence="1">
    <location>
        <begin position="1"/>
        <end position="16"/>
    </location>
</feature>
<dbReference type="GO" id="GO:0006777">
    <property type="term" value="P:Mo-molybdopterin cofactor biosynthetic process"/>
    <property type="evidence" value="ECO:0007669"/>
    <property type="project" value="InterPro"/>
</dbReference>
<evidence type="ECO:0000256" key="1">
    <source>
        <dbReference type="SAM" id="MobiDB-lite"/>
    </source>
</evidence>
<dbReference type="NCBIfam" id="TIGR00177">
    <property type="entry name" value="molyb_syn"/>
    <property type="match status" value="1"/>
</dbReference>
<dbReference type="Pfam" id="PF00994">
    <property type="entry name" value="MoCF_biosynth"/>
    <property type="match status" value="1"/>
</dbReference>
<evidence type="ECO:0000259" key="2">
    <source>
        <dbReference type="SMART" id="SM00852"/>
    </source>
</evidence>
<evidence type="ECO:0000313" key="4">
    <source>
        <dbReference type="Proteomes" id="UP000199062"/>
    </source>
</evidence>
<keyword evidence="4" id="KW-1185">Reference proteome</keyword>
<dbReference type="Proteomes" id="UP000199062">
    <property type="component" value="Unassembled WGS sequence"/>
</dbReference>
<accession>A0A1I6KPB6</accession>
<dbReference type="EMBL" id="FOZK01000001">
    <property type="protein sequence ID" value="SFR93027.1"/>
    <property type="molecule type" value="Genomic_DNA"/>
</dbReference>
<dbReference type="RefSeq" id="WP_089814809.1">
    <property type="nucleotide sequence ID" value="NZ_FOZK01000001.1"/>
</dbReference>
<dbReference type="InterPro" id="IPR001453">
    <property type="entry name" value="MoaB/Mog_dom"/>
</dbReference>
<dbReference type="Gene3D" id="3.40.980.10">
    <property type="entry name" value="MoaB/Mog-like domain"/>
    <property type="match status" value="1"/>
</dbReference>
<dbReference type="GO" id="GO:0005829">
    <property type="term" value="C:cytosol"/>
    <property type="evidence" value="ECO:0007669"/>
    <property type="project" value="TreeGrafter"/>
</dbReference>
<dbReference type="InterPro" id="IPR012245">
    <property type="entry name" value="MoaB"/>
</dbReference>
<dbReference type="SMART" id="SM00852">
    <property type="entry name" value="MoCF_biosynth"/>
    <property type="match status" value="1"/>
</dbReference>
<dbReference type="InterPro" id="IPR036425">
    <property type="entry name" value="MoaB/Mog-like_dom_sf"/>
</dbReference>
<proteinExistence type="predicted"/>
<organism evidence="3 4">
    <name type="scientific">Halomicrobium zhouii</name>
    <dbReference type="NCBI Taxonomy" id="767519"/>
    <lineage>
        <taxon>Archaea</taxon>
        <taxon>Methanobacteriati</taxon>
        <taxon>Methanobacteriota</taxon>
        <taxon>Stenosarchaea group</taxon>
        <taxon>Halobacteria</taxon>
        <taxon>Halobacteriales</taxon>
        <taxon>Haloarculaceae</taxon>
        <taxon>Halomicrobium</taxon>
    </lineage>
</organism>
<feature type="compositionally biased region" description="Acidic residues" evidence="1">
    <location>
        <begin position="17"/>
        <end position="37"/>
    </location>
</feature>
<dbReference type="PANTHER" id="PTHR43232:SF2">
    <property type="entry name" value="MOLYBDENUM COFACTOR BIOSYNTHESIS PROTEIN B"/>
    <property type="match status" value="1"/>
</dbReference>
<protein>
    <submittedName>
        <fullName evidence="3">Molybdenum cofactor biosynthesis protein B</fullName>
    </submittedName>
</protein>